<dbReference type="InterPro" id="IPR036259">
    <property type="entry name" value="MFS_trans_sf"/>
</dbReference>
<gene>
    <name evidence="11" type="ORF">Alo02nite_44290</name>
</gene>
<keyword evidence="4" id="KW-1003">Cell membrane</keyword>
<evidence type="ECO:0000256" key="2">
    <source>
        <dbReference type="ARBA" id="ARBA00006523"/>
    </source>
</evidence>
<evidence type="ECO:0000256" key="5">
    <source>
        <dbReference type="ARBA" id="ARBA00022597"/>
    </source>
</evidence>
<feature type="transmembrane region" description="Helical" evidence="9">
    <location>
        <begin position="215"/>
        <end position="241"/>
    </location>
</feature>
<name>A0ABQ4AKJ9_9ACTN</name>
<evidence type="ECO:0000259" key="10">
    <source>
        <dbReference type="PROSITE" id="PS50850"/>
    </source>
</evidence>
<dbReference type="PROSITE" id="PS50850">
    <property type="entry name" value="MFS"/>
    <property type="match status" value="1"/>
</dbReference>
<keyword evidence="12" id="KW-1185">Reference proteome</keyword>
<accession>A0ABQ4AKJ9</accession>
<evidence type="ECO:0000256" key="9">
    <source>
        <dbReference type="SAM" id="Phobius"/>
    </source>
</evidence>
<evidence type="ECO:0000256" key="7">
    <source>
        <dbReference type="ARBA" id="ARBA00022989"/>
    </source>
</evidence>
<keyword evidence="5" id="KW-0762">Sugar transport</keyword>
<feature type="domain" description="Major facilitator superfamily (MFS) profile" evidence="10">
    <location>
        <begin position="13"/>
        <end position="392"/>
    </location>
</feature>
<dbReference type="Proteomes" id="UP000631312">
    <property type="component" value="Unassembled WGS sequence"/>
</dbReference>
<comment type="caution">
    <text evidence="11">The sequence shown here is derived from an EMBL/GenBank/DDBJ whole genome shotgun (WGS) entry which is preliminary data.</text>
</comment>
<comment type="subcellular location">
    <subcellularLocation>
        <location evidence="1">Cell membrane</location>
        <topology evidence="1">Multi-pass membrane protein</topology>
    </subcellularLocation>
</comment>
<organism evidence="11 12">
    <name type="scientific">Actinoplanes lobatus</name>
    <dbReference type="NCBI Taxonomy" id="113568"/>
    <lineage>
        <taxon>Bacteria</taxon>
        <taxon>Bacillati</taxon>
        <taxon>Actinomycetota</taxon>
        <taxon>Actinomycetes</taxon>
        <taxon>Micromonosporales</taxon>
        <taxon>Micromonosporaceae</taxon>
        <taxon>Actinoplanes</taxon>
    </lineage>
</organism>
<keyword evidence="6 9" id="KW-0812">Transmembrane</keyword>
<sequence>MRNVKVSFRLSRRLLPLGMVFLTSGIATAVVGPFLGLFLSTEVHAGPVQTATFLVVASLSGVAVSSAIGRASDRFPIRRALLIAAALAGFAASGLTAFIRDYWILLAVTATVTAASGALYPQSFAYARQVLQRDDPGRTALGISTLRTVFSIAWVGGPSMAALLLDTGDFRHVYGAAALLYLLAALIAVRFLPGVEAPSAPRERKAEPPARAPRVLWPILCGFALLQTTMVLGGQVMPLFLSTELNGSVRDAGLLFGLCAALEIPLMLGFGVLSTRVPLRRIILGGTACAVAYQLVVVTSSSVGTLVAAQIPNALFIAATSGLGITYVQDLMPEQPGRATTLFTNSFPIGQVLAAPLFGLSQQYGFRLAFGINLALSAIGLVLLFLARSHRRTTEPSVRPVTDAAHPAEG</sequence>
<feature type="transmembrane region" description="Helical" evidence="9">
    <location>
        <begin position="139"/>
        <end position="161"/>
    </location>
</feature>
<feature type="transmembrane region" description="Helical" evidence="9">
    <location>
        <begin position="173"/>
        <end position="195"/>
    </location>
</feature>
<evidence type="ECO:0000313" key="12">
    <source>
        <dbReference type="Proteomes" id="UP000631312"/>
    </source>
</evidence>
<dbReference type="InterPro" id="IPR011701">
    <property type="entry name" value="MFS"/>
</dbReference>
<keyword evidence="8 9" id="KW-0472">Membrane</keyword>
<proteinExistence type="inferred from homology"/>
<dbReference type="Gene3D" id="1.20.1250.20">
    <property type="entry name" value="MFS general substrate transporter like domains"/>
    <property type="match status" value="2"/>
</dbReference>
<dbReference type="Pfam" id="PF07690">
    <property type="entry name" value="MFS_1"/>
    <property type="match status" value="1"/>
</dbReference>
<dbReference type="InterPro" id="IPR020846">
    <property type="entry name" value="MFS_dom"/>
</dbReference>
<evidence type="ECO:0000256" key="1">
    <source>
        <dbReference type="ARBA" id="ARBA00004651"/>
    </source>
</evidence>
<dbReference type="EMBL" id="BOMP01000071">
    <property type="protein sequence ID" value="GIE41531.1"/>
    <property type="molecule type" value="Genomic_DNA"/>
</dbReference>
<feature type="transmembrane region" description="Helical" evidence="9">
    <location>
        <begin position="364"/>
        <end position="387"/>
    </location>
</feature>
<feature type="transmembrane region" description="Helical" evidence="9">
    <location>
        <begin position="253"/>
        <end position="273"/>
    </location>
</feature>
<evidence type="ECO:0000313" key="11">
    <source>
        <dbReference type="EMBL" id="GIE41531.1"/>
    </source>
</evidence>
<dbReference type="CDD" id="cd17471">
    <property type="entry name" value="MFS_Set"/>
    <property type="match status" value="1"/>
</dbReference>
<comment type="similarity">
    <text evidence="2">Belongs to the major facilitator superfamily. Set transporter family.</text>
</comment>
<feature type="transmembrane region" description="Helical" evidence="9">
    <location>
        <begin position="80"/>
        <end position="99"/>
    </location>
</feature>
<dbReference type="PANTHER" id="PTHR23535">
    <property type="entry name" value="SUGAR EFFLUX TRANSPORTER A-RELATED"/>
    <property type="match status" value="1"/>
</dbReference>
<dbReference type="PANTHER" id="PTHR23535:SF2">
    <property type="entry name" value="SUGAR EFFLUX TRANSPORTER A-RELATED"/>
    <property type="match status" value="1"/>
</dbReference>
<keyword evidence="3" id="KW-0813">Transport</keyword>
<reference evidence="11 12" key="1">
    <citation type="submission" date="2021-01" db="EMBL/GenBank/DDBJ databases">
        <title>Whole genome shotgun sequence of Actinoplanes lobatus NBRC 12513.</title>
        <authorList>
            <person name="Komaki H."/>
            <person name="Tamura T."/>
        </authorList>
    </citation>
    <scope>NUCLEOTIDE SEQUENCE [LARGE SCALE GENOMIC DNA]</scope>
    <source>
        <strain evidence="11 12">NBRC 12513</strain>
    </source>
</reference>
<feature type="transmembrane region" description="Helical" evidence="9">
    <location>
        <begin position="51"/>
        <end position="68"/>
    </location>
</feature>
<protein>
    <submittedName>
        <fullName evidence="11">Sugar efflux transporter SetB</fullName>
    </submittedName>
</protein>
<evidence type="ECO:0000256" key="8">
    <source>
        <dbReference type="ARBA" id="ARBA00023136"/>
    </source>
</evidence>
<evidence type="ECO:0000256" key="4">
    <source>
        <dbReference type="ARBA" id="ARBA00022475"/>
    </source>
</evidence>
<keyword evidence="7 9" id="KW-1133">Transmembrane helix</keyword>
<evidence type="ECO:0000256" key="3">
    <source>
        <dbReference type="ARBA" id="ARBA00022448"/>
    </source>
</evidence>
<feature type="transmembrane region" description="Helical" evidence="9">
    <location>
        <begin position="20"/>
        <end position="39"/>
    </location>
</feature>
<dbReference type="SUPFAM" id="SSF103473">
    <property type="entry name" value="MFS general substrate transporter"/>
    <property type="match status" value="1"/>
</dbReference>
<evidence type="ECO:0000256" key="6">
    <source>
        <dbReference type="ARBA" id="ARBA00022692"/>
    </source>
</evidence>
<feature type="transmembrane region" description="Helical" evidence="9">
    <location>
        <begin position="105"/>
        <end position="127"/>
    </location>
</feature>